<dbReference type="Pfam" id="PF10722">
    <property type="entry name" value="YbjN"/>
    <property type="match status" value="1"/>
</dbReference>
<dbReference type="InterPro" id="IPR019660">
    <property type="entry name" value="Put_sensory_transdc_reg_YbjN"/>
</dbReference>
<evidence type="ECO:0000313" key="3">
    <source>
        <dbReference type="Proteomes" id="UP001144205"/>
    </source>
</evidence>
<proteinExistence type="predicted"/>
<organism evidence="2 3">
    <name type="scientific">Sinisalibacter aestuarii</name>
    <dbReference type="NCBI Taxonomy" id="2949426"/>
    <lineage>
        <taxon>Bacteria</taxon>
        <taxon>Pseudomonadati</taxon>
        <taxon>Pseudomonadota</taxon>
        <taxon>Alphaproteobacteria</taxon>
        <taxon>Rhodobacterales</taxon>
        <taxon>Roseobacteraceae</taxon>
        <taxon>Sinisalibacter</taxon>
    </lineage>
</organism>
<reference evidence="2" key="1">
    <citation type="journal article" date="2023" name="Int. J. Syst. Evol. Microbiol.">
        <title>Sinisalibacter aestuarii sp. nov., isolated from estuarine sediment of the Arakawa River.</title>
        <authorList>
            <person name="Arafat S.T."/>
            <person name="Hirano S."/>
            <person name="Sato A."/>
            <person name="Takeuchi K."/>
            <person name="Yasuda T."/>
            <person name="Terahara T."/>
            <person name="Hamada M."/>
            <person name="Kobayashi T."/>
        </authorList>
    </citation>
    <scope>NUCLEOTIDE SEQUENCE</scope>
    <source>
        <strain evidence="2">B-399</strain>
    </source>
</reference>
<evidence type="ECO:0000256" key="1">
    <source>
        <dbReference type="SAM" id="SignalP"/>
    </source>
</evidence>
<evidence type="ECO:0008006" key="4">
    <source>
        <dbReference type="Google" id="ProtNLM"/>
    </source>
</evidence>
<sequence length="160" mass="17336">MTIKLLLAAGIAASAFAGAAMAQDAVRAEDPASLTAFLFDTGIASKVDVDSYGDPMVQFRKGDRQYTIFFYNCTDNAACTNVQFYIGYETDGEVGMDVVNALNQENRFASAAIDDEDDVVFTMDVLTGAYGLSREDFGLLLDVFVEAAAEFEDRVGWVSE</sequence>
<accession>A0ABQ5LPI2</accession>
<name>A0ABQ5LPI2_9RHOB</name>
<keyword evidence="3" id="KW-1185">Reference proteome</keyword>
<feature type="signal peptide" evidence="1">
    <location>
        <begin position="1"/>
        <end position="22"/>
    </location>
</feature>
<dbReference type="RefSeq" id="WP_281840857.1">
    <property type="nucleotide sequence ID" value="NZ_BROH01000001.1"/>
</dbReference>
<dbReference type="EMBL" id="BROH01000001">
    <property type="protein sequence ID" value="GKY86915.1"/>
    <property type="molecule type" value="Genomic_DNA"/>
</dbReference>
<evidence type="ECO:0000313" key="2">
    <source>
        <dbReference type="EMBL" id="GKY86915.1"/>
    </source>
</evidence>
<keyword evidence="1" id="KW-0732">Signal</keyword>
<comment type="caution">
    <text evidence="2">The sequence shown here is derived from an EMBL/GenBank/DDBJ whole genome shotgun (WGS) entry which is preliminary data.</text>
</comment>
<gene>
    <name evidence="2" type="ORF">STA1M1_07840</name>
</gene>
<feature type="chain" id="PRO_5047360934" description="YbjN domain-containing protein" evidence="1">
    <location>
        <begin position="23"/>
        <end position="160"/>
    </location>
</feature>
<protein>
    <recommendedName>
        <fullName evidence="4">YbjN domain-containing protein</fullName>
    </recommendedName>
</protein>
<dbReference type="Proteomes" id="UP001144205">
    <property type="component" value="Unassembled WGS sequence"/>
</dbReference>